<sequence length="192" mass="22593">MHMKTTFLNGSVEKETYMDKLECFNYIREEHKVCRLQKSIYGRKQTFRSWNTHFDEVIQGYDFIKNEFDPCIYKKISGSLVSYLVLYVNDILLIGNDVKMLGEIKAWLTTQFSVKDMGEVSYIFDIKIYKGRSRKMLESTQSSYIKKVLKRFKMENSKQGFLPTRHGIKLSKKQSSKGDEELKPMSDIPYVS</sequence>
<gene>
    <name evidence="3" type="ORF">Sangu_0841700</name>
</gene>
<evidence type="ECO:0000256" key="1">
    <source>
        <dbReference type="SAM" id="MobiDB-lite"/>
    </source>
</evidence>
<dbReference type="AlphaFoldDB" id="A0AAW2PWN4"/>
<reference evidence="3" key="2">
    <citation type="journal article" date="2024" name="Plant">
        <title>Genomic evolution and insights into agronomic trait innovations of Sesamum species.</title>
        <authorList>
            <person name="Miao H."/>
            <person name="Wang L."/>
            <person name="Qu L."/>
            <person name="Liu H."/>
            <person name="Sun Y."/>
            <person name="Le M."/>
            <person name="Wang Q."/>
            <person name="Wei S."/>
            <person name="Zheng Y."/>
            <person name="Lin W."/>
            <person name="Duan Y."/>
            <person name="Cao H."/>
            <person name="Xiong S."/>
            <person name="Wang X."/>
            <person name="Wei L."/>
            <person name="Li C."/>
            <person name="Ma Q."/>
            <person name="Ju M."/>
            <person name="Zhao R."/>
            <person name="Li G."/>
            <person name="Mu C."/>
            <person name="Tian Q."/>
            <person name="Mei H."/>
            <person name="Zhang T."/>
            <person name="Gao T."/>
            <person name="Zhang H."/>
        </authorList>
    </citation>
    <scope>NUCLEOTIDE SEQUENCE</scope>
    <source>
        <strain evidence="3">G01</strain>
    </source>
</reference>
<organism evidence="3">
    <name type="scientific">Sesamum angustifolium</name>
    <dbReference type="NCBI Taxonomy" id="2727405"/>
    <lineage>
        <taxon>Eukaryota</taxon>
        <taxon>Viridiplantae</taxon>
        <taxon>Streptophyta</taxon>
        <taxon>Embryophyta</taxon>
        <taxon>Tracheophyta</taxon>
        <taxon>Spermatophyta</taxon>
        <taxon>Magnoliopsida</taxon>
        <taxon>eudicotyledons</taxon>
        <taxon>Gunneridae</taxon>
        <taxon>Pentapetalae</taxon>
        <taxon>asterids</taxon>
        <taxon>lamiids</taxon>
        <taxon>Lamiales</taxon>
        <taxon>Pedaliaceae</taxon>
        <taxon>Sesamum</taxon>
    </lineage>
</organism>
<evidence type="ECO:0000313" key="3">
    <source>
        <dbReference type="EMBL" id="KAL0359923.1"/>
    </source>
</evidence>
<accession>A0AAW2PWN4</accession>
<feature type="domain" description="Reverse transcriptase Ty1/copia-type" evidence="2">
    <location>
        <begin position="1"/>
        <end position="164"/>
    </location>
</feature>
<evidence type="ECO:0000259" key="2">
    <source>
        <dbReference type="Pfam" id="PF07727"/>
    </source>
</evidence>
<reference evidence="3" key="1">
    <citation type="submission" date="2020-06" db="EMBL/GenBank/DDBJ databases">
        <authorList>
            <person name="Li T."/>
            <person name="Hu X."/>
            <person name="Zhang T."/>
            <person name="Song X."/>
            <person name="Zhang H."/>
            <person name="Dai N."/>
            <person name="Sheng W."/>
            <person name="Hou X."/>
            <person name="Wei L."/>
        </authorList>
    </citation>
    <scope>NUCLEOTIDE SEQUENCE</scope>
    <source>
        <strain evidence="3">G01</strain>
        <tissue evidence="3">Leaf</tissue>
    </source>
</reference>
<dbReference type="InterPro" id="IPR013103">
    <property type="entry name" value="RVT_2"/>
</dbReference>
<comment type="caution">
    <text evidence="3">The sequence shown here is derived from an EMBL/GenBank/DDBJ whole genome shotgun (WGS) entry which is preliminary data.</text>
</comment>
<name>A0AAW2PWN4_9LAMI</name>
<dbReference type="Pfam" id="PF07727">
    <property type="entry name" value="RVT_2"/>
    <property type="match status" value="1"/>
</dbReference>
<proteinExistence type="predicted"/>
<dbReference type="EMBL" id="JACGWK010000004">
    <property type="protein sequence ID" value="KAL0359923.1"/>
    <property type="molecule type" value="Genomic_DNA"/>
</dbReference>
<protein>
    <submittedName>
        <fullName evidence="3">Retrovirus-related Pol polyprotein from transposon TNT 1-94</fullName>
    </submittedName>
</protein>
<feature type="region of interest" description="Disordered" evidence="1">
    <location>
        <begin position="170"/>
        <end position="192"/>
    </location>
</feature>